<proteinExistence type="predicted"/>
<keyword evidence="2" id="KW-1185">Reference proteome</keyword>
<protein>
    <submittedName>
        <fullName evidence="1">Uncharacterized protein</fullName>
    </submittedName>
</protein>
<evidence type="ECO:0000313" key="1">
    <source>
        <dbReference type="EMBL" id="MBK4735428.1"/>
    </source>
</evidence>
<reference evidence="1" key="1">
    <citation type="submission" date="2021-01" db="EMBL/GenBank/DDBJ databases">
        <title>Genome sequence of strain Noviherbaspirillum sp. DKR-6.</title>
        <authorList>
            <person name="Chaudhary D.K."/>
        </authorList>
    </citation>
    <scope>NUCLEOTIDE SEQUENCE</scope>
    <source>
        <strain evidence="1">DKR-6</strain>
    </source>
</reference>
<organism evidence="1 2">
    <name type="scientific">Noviherbaspirillum pedocola</name>
    <dbReference type="NCBI Taxonomy" id="2801341"/>
    <lineage>
        <taxon>Bacteria</taxon>
        <taxon>Pseudomonadati</taxon>
        <taxon>Pseudomonadota</taxon>
        <taxon>Betaproteobacteria</taxon>
        <taxon>Burkholderiales</taxon>
        <taxon>Oxalobacteraceae</taxon>
        <taxon>Noviherbaspirillum</taxon>
    </lineage>
</organism>
<evidence type="ECO:0000313" key="2">
    <source>
        <dbReference type="Proteomes" id="UP000622890"/>
    </source>
</evidence>
<dbReference type="RefSeq" id="WP_200592188.1">
    <property type="nucleotide sequence ID" value="NZ_JAEPBG010000004.1"/>
</dbReference>
<dbReference type="AlphaFoldDB" id="A0A934T0Z8"/>
<gene>
    <name evidence="1" type="ORF">JJB74_12455</name>
</gene>
<dbReference type="Proteomes" id="UP000622890">
    <property type="component" value="Unassembled WGS sequence"/>
</dbReference>
<comment type="caution">
    <text evidence="1">The sequence shown here is derived from an EMBL/GenBank/DDBJ whole genome shotgun (WGS) entry which is preliminary data.</text>
</comment>
<accession>A0A934T0Z8</accession>
<name>A0A934T0Z8_9BURK</name>
<dbReference type="EMBL" id="JAEPBG010000004">
    <property type="protein sequence ID" value="MBK4735428.1"/>
    <property type="molecule type" value="Genomic_DNA"/>
</dbReference>
<sequence length="112" mass="12386">MFYLARTIAAGKALSRRRNWPLLIESRMQVFRHSRQADSCFFAPLSTARDSGAPCPIGIDFSMDRLCAVSIPSAVLRIMLVFLHLTAEAGGLWKTEGMRVLRSARKATPCSG</sequence>